<organism evidence="1">
    <name type="scientific">Marseillevirus LCMAC101</name>
    <dbReference type="NCBI Taxonomy" id="2506602"/>
    <lineage>
        <taxon>Viruses</taxon>
        <taxon>Varidnaviria</taxon>
        <taxon>Bamfordvirae</taxon>
        <taxon>Nucleocytoviricota</taxon>
        <taxon>Megaviricetes</taxon>
        <taxon>Pimascovirales</taxon>
        <taxon>Pimascovirales incertae sedis</taxon>
        <taxon>Marseilleviridae</taxon>
    </lineage>
</organism>
<gene>
    <name evidence="1" type="ORF">LCMAC101_05000</name>
</gene>
<dbReference type="EMBL" id="MK500328">
    <property type="protein sequence ID" value="QBK85905.1"/>
    <property type="molecule type" value="Genomic_DNA"/>
</dbReference>
<reference evidence="1" key="1">
    <citation type="journal article" date="2019" name="MBio">
        <title>Virus Genomes from Deep Sea Sediments Expand the Ocean Megavirome and Support Independent Origins of Viral Gigantism.</title>
        <authorList>
            <person name="Backstrom D."/>
            <person name="Yutin N."/>
            <person name="Jorgensen S.L."/>
            <person name="Dharamshi J."/>
            <person name="Homa F."/>
            <person name="Zaremba-Niedwiedzka K."/>
            <person name="Spang A."/>
            <person name="Wolf Y.I."/>
            <person name="Koonin E.V."/>
            <person name="Ettema T.J."/>
        </authorList>
    </citation>
    <scope>NUCLEOTIDE SEQUENCE</scope>
</reference>
<name>A0A481YT06_9VIRU</name>
<protein>
    <submittedName>
        <fullName evidence="1">Uncharacterized protein</fullName>
    </submittedName>
</protein>
<proteinExistence type="predicted"/>
<sequence>MENINSKTSLDIGDRISKLFGARNVYGQYKVNTSREVLVFDDVIGSQIKIGKNIYVIMLTSYKSLLTTEVVKPWSWNRYWYGTQPMVKFVLSSSRAADIKVTADFHFNKSQMVYYPYLIITDVEESDEEEIYKLFQNIGLSSNKIVFMSKNSDTSNKRLQVMVKLIETKLRHVE</sequence>
<accession>A0A481YT06</accession>
<evidence type="ECO:0000313" key="1">
    <source>
        <dbReference type="EMBL" id="QBK85905.1"/>
    </source>
</evidence>